<evidence type="ECO:0000313" key="1">
    <source>
        <dbReference type="EMBL" id="MST80078.1"/>
    </source>
</evidence>
<name>A0A844FNX3_9LACO</name>
<organism evidence="1 2">
    <name type="scientific">Lactobacillus equicursoris</name>
    <dbReference type="NCBI Taxonomy" id="420645"/>
    <lineage>
        <taxon>Bacteria</taxon>
        <taxon>Bacillati</taxon>
        <taxon>Bacillota</taxon>
        <taxon>Bacilli</taxon>
        <taxon>Lactobacillales</taxon>
        <taxon>Lactobacillaceae</taxon>
        <taxon>Lactobacillus</taxon>
    </lineage>
</organism>
<dbReference type="RefSeq" id="WP_154486997.1">
    <property type="nucleotide sequence ID" value="NZ_VUMW01000016.1"/>
</dbReference>
<evidence type="ECO:0000313" key="2">
    <source>
        <dbReference type="Proteomes" id="UP000452141"/>
    </source>
</evidence>
<protein>
    <submittedName>
        <fullName evidence="1">Uncharacterized protein</fullName>
    </submittedName>
</protein>
<proteinExistence type="predicted"/>
<reference evidence="1 2" key="1">
    <citation type="submission" date="2019-08" db="EMBL/GenBank/DDBJ databases">
        <title>In-depth cultivation of the pig gut microbiome towards novel bacterial diversity and tailored functional studies.</title>
        <authorList>
            <person name="Wylensek D."/>
            <person name="Hitch T.C.A."/>
            <person name="Clavel T."/>
        </authorList>
    </citation>
    <scope>NUCLEOTIDE SEQUENCE [LARGE SCALE GENOMIC DNA]</scope>
    <source>
        <strain evidence="1 2">WCA-470BD-2E</strain>
    </source>
</reference>
<sequence>MGWILLLLIIIVGVILFVSSRKEKKKQQALWASRQKDSYVPPMPVTSLETVDGSNKLVVNNDSNVYFTQYEKGKAAWPGGVANLSVYFDKDTKHLLILSLVQESDQIDFGEVDPEATEKFLAVFQSMGGHLAQHYELLTLNKVDSSDLNLAVKSSPAKVYLYTENSAYDGKKRLFFSPDPTSTAYKLLGVAVSNDPSGDKGVDLSLEDSKGVKGSVYTTLTPDALANLQANFVQA</sequence>
<accession>A0A844FNX3</accession>
<comment type="caution">
    <text evidence="1">The sequence shown here is derived from an EMBL/GenBank/DDBJ whole genome shotgun (WGS) entry which is preliminary data.</text>
</comment>
<dbReference type="AlphaFoldDB" id="A0A844FNX3"/>
<gene>
    <name evidence="1" type="ORF">FYJ61_06340</name>
</gene>
<dbReference type="EMBL" id="VUMW01000016">
    <property type="protein sequence ID" value="MST80078.1"/>
    <property type="molecule type" value="Genomic_DNA"/>
</dbReference>
<dbReference type="Proteomes" id="UP000452141">
    <property type="component" value="Unassembled WGS sequence"/>
</dbReference>